<organism evidence="4">
    <name type="scientific">marine sediment metagenome</name>
    <dbReference type="NCBI Taxonomy" id="412755"/>
    <lineage>
        <taxon>unclassified sequences</taxon>
        <taxon>metagenomes</taxon>
        <taxon>ecological metagenomes</taxon>
    </lineage>
</organism>
<evidence type="ECO:0000256" key="1">
    <source>
        <dbReference type="ARBA" id="ARBA00022729"/>
    </source>
</evidence>
<feature type="transmembrane region" description="Helical" evidence="2">
    <location>
        <begin position="12"/>
        <end position="30"/>
    </location>
</feature>
<protein>
    <recommendedName>
        <fullName evidence="3">Yeast cell wall synthesis Kre9/Knh1-like N-terminal domain-containing protein</fullName>
    </recommendedName>
</protein>
<gene>
    <name evidence="4" type="ORF">LCGC14_1209850</name>
</gene>
<dbReference type="EMBL" id="LAZR01006285">
    <property type="protein sequence ID" value="KKM93292.1"/>
    <property type="molecule type" value="Genomic_DNA"/>
</dbReference>
<keyword evidence="2" id="KW-0812">Transmembrane</keyword>
<sequence>MNSRSHQSLQKVFLTSVILCLIFPLVSLVLHTQGFQPNKDMEEDQSEKLYMSPTTGLSHDEWTETHGYANDDIDWSFSTSPSQVINVWVLDSSSYSQFYLTGLATGYHLTTSASGSGSFDVSSFMGQTWYVIFWNDFSGSQSTTVTYNVVFNGEPPPSNKRIFITKPDSTTEIILGSQFTIEWHTSADIYTFADLEISIYKGQDELALISSGTNNDGSYSWSVNGYSPSGMSFRLFQPGTDYRLKIKFSSTTYNMTDYFSLITDKLTIIEPKINSSYGAGEPIEITWISDKVYEYLNIQLYKVDDDAGFNRADFLNQFRIDSINQVPNTGYYRWNDTTNLQSGTYFIRITGSFFGAGALDESDDFTIVGNASIPGYSIILILGISSLMSSILIYRHLNTRKKLEK</sequence>
<dbReference type="Pfam" id="PF10342">
    <property type="entry name" value="Kre9_KNH"/>
    <property type="match status" value="1"/>
</dbReference>
<feature type="transmembrane region" description="Helical" evidence="2">
    <location>
        <begin position="373"/>
        <end position="394"/>
    </location>
</feature>
<evidence type="ECO:0000313" key="4">
    <source>
        <dbReference type="EMBL" id="KKM93292.1"/>
    </source>
</evidence>
<proteinExistence type="predicted"/>
<evidence type="ECO:0000259" key="3">
    <source>
        <dbReference type="Pfam" id="PF10342"/>
    </source>
</evidence>
<reference evidence="4" key="1">
    <citation type="journal article" date="2015" name="Nature">
        <title>Complex archaea that bridge the gap between prokaryotes and eukaryotes.</title>
        <authorList>
            <person name="Spang A."/>
            <person name="Saw J.H."/>
            <person name="Jorgensen S.L."/>
            <person name="Zaremba-Niedzwiedzka K."/>
            <person name="Martijn J."/>
            <person name="Lind A.E."/>
            <person name="van Eijk R."/>
            <person name="Schleper C."/>
            <person name="Guy L."/>
            <person name="Ettema T.J."/>
        </authorList>
    </citation>
    <scope>NUCLEOTIDE SEQUENCE</scope>
</reference>
<evidence type="ECO:0000256" key="2">
    <source>
        <dbReference type="SAM" id="Phobius"/>
    </source>
</evidence>
<accession>A0A0F9PJ39</accession>
<keyword evidence="1" id="KW-0732">Signal</keyword>
<feature type="domain" description="Yeast cell wall synthesis Kre9/Knh1-like N-terminal" evidence="3">
    <location>
        <begin position="166"/>
        <end position="260"/>
    </location>
</feature>
<keyword evidence="2" id="KW-0472">Membrane</keyword>
<dbReference type="InterPro" id="IPR018466">
    <property type="entry name" value="Kre9/Knh1-like_N"/>
</dbReference>
<keyword evidence="2" id="KW-1133">Transmembrane helix</keyword>
<comment type="caution">
    <text evidence="4">The sequence shown here is derived from an EMBL/GenBank/DDBJ whole genome shotgun (WGS) entry which is preliminary data.</text>
</comment>
<dbReference type="AlphaFoldDB" id="A0A0F9PJ39"/>
<name>A0A0F9PJ39_9ZZZZ</name>